<dbReference type="SUPFAM" id="SSF47413">
    <property type="entry name" value="lambda repressor-like DNA-binding domains"/>
    <property type="match status" value="1"/>
</dbReference>
<organism evidence="2 3">
    <name type="scientific">Lusitaniella coriacea LEGE 07157</name>
    <dbReference type="NCBI Taxonomy" id="945747"/>
    <lineage>
        <taxon>Bacteria</taxon>
        <taxon>Bacillati</taxon>
        <taxon>Cyanobacteriota</taxon>
        <taxon>Cyanophyceae</taxon>
        <taxon>Spirulinales</taxon>
        <taxon>Lusitaniellaceae</taxon>
        <taxon>Lusitaniella</taxon>
    </lineage>
</organism>
<dbReference type="EMBL" id="JADEWZ010000005">
    <property type="protein sequence ID" value="MBE9115197.1"/>
    <property type="molecule type" value="Genomic_DNA"/>
</dbReference>
<reference evidence="2" key="1">
    <citation type="submission" date="2020-10" db="EMBL/GenBank/DDBJ databases">
        <authorList>
            <person name="Castelo-Branco R."/>
            <person name="Eusebio N."/>
            <person name="Adriana R."/>
            <person name="Vieira A."/>
            <person name="Brugerolle De Fraissinette N."/>
            <person name="Rezende De Castro R."/>
            <person name="Schneider M.P."/>
            <person name="Vasconcelos V."/>
            <person name="Leao P.N."/>
        </authorList>
    </citation>
    <scope>NUCLEOTIDE SEQUENCE</scope>
    <source>
        <strain evidence="2">LEGE 07157</strain>
    </source>
</reference>
<feature type="domain" description="HTH cro/C1-type" evidence="1">
    <location>
        <begin position="12"/>
        <end position="72"/>
    </location>
</feature>
<comment type="caution">
    <text evidence="2">The sequence shown here is derived from an EMBL/GenBank/DDBJ whole genome shotgun (WGS) entry which is preliminary data.</text>
</comment>
<keyword evidence="3" id="KW-1185">Reference proteome</keyword>
<dbReference type="PROSITE" id="PS50943">
    <property type="entry name" value="HTH_CROC1"/>
    <property type="match status" value="1"/>
</dbReference>
<sequence length="77" mass="8767">MGEKQNISGQRIRQVRLQQGIDQVELAAALNIDYGVKLEQSDISEIERQVRSVKDYELDAISKVLNIDPIWLLRGDS</sequence>
<dbReference type="Gene3D" id="1.10.260.40">
    <property type="entry name" value="lambda repressor-like DNA-binding domains"/>
    <property type="match status" value="1"/>
</dbReference>
<dbReference type="AlphaFoldDB" id="A0A8J7AX69"/>
<evidence type="ECO:0000259" key="1">
    <source>
        <dbReference type="PROSITE" id="PS50943"/>
    </source>
</evidence>
<dbReference type="SMART" id="SM00530">
    <property type="entry name" value="HTH_XRE"/>
    <property type="match status" value="1"/>
</dbReference>
<name>A0A8J7AX69_9CYAN</name>
<accession>A0A8J7AX69</accession>
<evidence type="ECO:0000313" key="2">
    <source>
        <dbReference type="EMBL" id="MBE9115197.1"/>
    </source>
</evidence>
<dbReference type="GO" id="GO:0003677">
    <property type="term" value="F:DNA binding"/>
    <property type="evidence" value="ECO:0007669"/>
    <property type="project" value="InterPro"/>
</dbReference>
<dbReference type="Proteomes" id="UP000654482">
    <property type="component" value="Unassembled WGS sequence"/>
</dbReference>
<gene>
    <name evidence="2" type="ORF">IQ249_04715</name>
</gene>
<proteinExistence type="predicted"/>
<dbReference type="CDD" id="cd00093">
    <property type="entry name" value="HTH_XRE"/>
    <property type="match status" value="1"/>
</dbReference>
<protein>
    <submittedName>
        <fullName evidence="2">Helix-turn-helix transcriptional regulator</fullName>
    </submittedName>
</protein>
<evidence type="ECO:0000313" key="3">
    <source>
        <dbReference type="Proteomes" id="UP000654482"/>
    </source>
</evidence>
<dbReference type="InterPro" id="IPR001387">
    <property type="entry name" value="Cro/C1-type_HTH"/>
</dbReference>
<dbReference type="InterPro" id="IPR010982">
    <property type="entry name" value="Lambda_DNA-bd_dom_sf"/>
</dbReference>
<dbReference type="Pfam" id="PF01381">
    <property type="entry name" value="HTH_3"/>
    <property type="match status" value="1"/>
</dbReference>